<dbReference type="InterPro" id="IPR050180">
    <property type="entry name" value="RNR_Ribonuclease"/>
</dbReference>
<feature type="domain" description="RNB" evidence="1">
    <location>
        <begin position="56"/>
        <end position="373"/>
    </location>
</feature>
<dbReference type="InterPro" id="IPR001900">
    <property type="entry name" value="RNase_II/R"/>
</dbReference>
<evidence type="ECO:0000313" key="2">
    <source>
        <dbReference type="EMBL" id="HIZ36332.1"/>
    </source>
</evidence>
<name>A0A9D2EFF8_9MICO</name>
<accession>A0A9D2EFF8</accession>
<dbReference type="Pfam" id="PF18614">
    <property type="entry name" value="RNase_II_C_S1"/>
    <property type="match status" value="1"/>
</dbReference>
<evidence type="ECO:0000259" key="1">
    <source>
        <dbReference type="SMART" id="SM00955"/>
    </source>
</evidence>
<comment type="caution">
    <text evidence="2">The sequence shown here is derived from an EMBL/GenBank/DDBJ whole genome shotgun (WGS) entry which is preliminary data.</text>
</comment>
<protein>
    <submittedName>
        <fullName evidence="2">RNB domain-containing ribonuclease</fullName>
    </submittedName>
</protein>
<dbReference type="PANTHER" id="PTHR23355">
    <property type="entry name" value="RIBONUCLEASE"/>
    <property type="match status" value="1"/>
</dbReference>
<dbReference type="SMART" id="SM00955">
    <property type="entry name" value="RNB"/>
    <property type="match status" value="1"/>
</dbReference>
<dbReference type="GO" id="GO:0006402">
    <property type="term" value="P:mRNA catabolic process"/>
    <property type="evidence" value="ECO:0007669"/>
    <property type="project" value="TreeGrafter"/>
</dbReference>
<dbReference type="PANTHER" id="PTHR23355:SF9">
    <property type="entry name" value="DIS3-LIKE EXONUCLEASE 2"/>
    <property type="match status" value="1"/>
</dbReference>
<dbReference type="InterPro" id="IPR040596">
    <property type="entry name" value="RNase_II_C_S1"/>
</dbReference>
<dbReference type="Proteomes" id="UP000824037">
    <property type="component" value="Unassembled WGS sequence"/>
</dbReference>
<sequence length="492" mass="52756">MNDVTPQRHLRLVNAAATVAGPMLEELRTELDVPGDFPPEALAEAERAAARPVPTGADATELPLVTIDPPGAKDLDQAMYLERDGDGYLVHYAIADPASFVQPGGALDAALADRGVTFYGPDTSITLHPAVLSEGAASLLPEQTRPACLWTIRLDAAGEIRETGVRRALVRSREQLTYAQVQQRLDDGTAGDSLALLPEIGTLRAQLEIARGGASLEIPEQEVASDDDGYRLVYRANLPVEDWNAQISLLTGIAAAGLMRTARIGVLRTLQPAQQRDINRVRRAAHGLDIDWPAEASYGEVLAGLDATVPEHAAFFHEATALFRGSGYLTFDGDLPPASPHSAIAAEYAHVTAPLRRLVDRYGLEICLAATAGADVPDWVRTALADLPGIMDRARRRSAEYERNCVDLLEAIMLRGRIGQQFSGVVVDVDEPRGGGDARGAGEADEEIRGTILIAEPAIRARVSGAGLPLGEKVTVRLARADVAERRVEFAY</sequence>
<proteinExistence type="predicted"/>
<reference evidence="2" key="1">
    <citation type="journal article" date="2021" name="PeerJ">
        <title>Extensive microbial diversity within the chicken gut microbiome revealed by metagenomics and culture.</title>
        <authorList>
            <person name="Gilroy R."/>
            <person name="Ravi A."/>
            <person name="Getino M."/>
            <person name="Pursley I."/>
            <person name="Horton D.L."/>
            <person name="Alikhan N.F."/>
            <person name="Baker D."/>
            <person name="Gharbi K."/>
            <person name="Hall N."/>
            <person name="Watson M."/>
            <person name="Adriaenssens E.M."/>
            <person name="Foster-Nyarko E."/>
            <person name="Jarju S."/>
            <person name="Secka A."/>
            <person name="Antonio M."/>
            <person name="Oren A."/>
            <person name="Chaudhuri R.R."/>
            <person name="La Ragione R."/>
            <person name="Hildebrand F."/>
            <person name="Pallen M.J."/>
        </authorList>
    </citation>
    <scope>NUCLEOTIDE SEQUENCE</scope>
    <source>
        <strain evidence="2">ChiGjej4B4-7305</strain>
    </source>
</reference>
<dbReference type="GO" id="GO:0004540">
    <property type="term" value="F:RNA nuclease activity"/>
    <property type="evidence" value="ECO:0007669"/>
    <property type="project" value="InterPro"/>
</dbReference>
<dbReference type="InterPro" id="IPR012340">
    <property type="entry name" value="NA-bd_OB-fold"/>
</dbReference>
<reference evidence="2" key="2">
    <citation type="submission" date="2021-04" db="EMBL/GenBank/DDBJ databases">
        <authorList>
            <person name="Gilroy R."/>
        </authorList>
    </citation>
    <scope>NUCLEOTIDE SEQUENCE</scope>
    <source>
        <strain evidence="2">ChiGjej4B4-7305</strain>
    </source>
</reference>
<dbReference type="GO" id="GO:0005829">
    <property type="term" value="C:cytosol"/>
    <property type="evidence" value="ECO:0007669"/>
    <property type="project" value="TreeGrafter"/>
</dbReference>
<dbReference type="Pfam" id="PF00773">
    <property type="entry name" value="RNB"/>
    <property type="match status" value="1"/>
</dbReference>
<dbReference type="SUPFAM" id="SSF50249">
    <property type="entry name" value="Nucleic acid-binding proteins"/>
    <property type="match status" value="1"/>
</dbReference>
<organism evidence="2 3">
    <name type="scientific">Candidatus Ruania gallistercoris</name>
    <dbReference type="NCBI Taxonomy" id="2838746"/>
    <lineage>
        <taxon>Bacteria</taxon>
        <taxon>Bacillati</taxon>
        <taxon>Actinomycetota</taxon>
        <taxon>Actinomycetes</taxon>
        <taxon>Micrococcales</taxon>
        <taxon>Ruaniaceae</taxon>
        <taxon>Ruania</taxon>
    </lineage>
</organism>
<evidence type="ECO:0000313" key="3">
    <source>
        <dbReference type="Proteomes" id="UP000824037"/>
    </source>
</evidence>
<dbReference type="GO" id="GO:0003723">
    <property type="term" value="F:RNA binding"/>
    <property type="evidence" value="ECO:0007669"/>
    <property type="project" value="InterPro"/>
</dbReference>
<gene>
    <name evidence="2" type="ORF">H9815_11185</name>
</gene>
<dbReference type="AlphaFoldDB" id="A0A9D2EFF8"/>
<dbReference type="EMBL" id="DXBY01000192">
    <property type="protein sequence ID" value="HIZ36332.1"/>
    <property type="molecule type" value="Genomic_DNA"/>
</dbReference>